<organism evidence="4 5">
    <name type="scientific">Candidatus Phycosocius bacilliformis</name>
    <dbReference type="NCBI Taxonomy" id="1445552"/>
    <lineage>
        <taxon>Bacteria</taxon>
        <taxon>Pseudomonadati</taxon>
        <taxon>Pseudomonadota</taxon>
        <taxon>Alphaproteobacteria</taxon>
        <taxon>Caulobacterales</taxon>
        <taxon>Caulobacterales incertae sedis</taxon>
        <taxon>Candidatus Phycosocius</taxon>
    </lineage>
</organism>
<evidence type="ECO:0000256" key="2">
    <source>
        <dbReference type="ARBA" id="ARBA00022679"/>
    </source>
</evidence>
<comment type="caution">
    <text evidence="4">The sequence shown here is derived from an EMBL/GenBank/DDBJ whole genome shotgun (WGS) entry which is preliminary data.</text>
</comment>
<evidence type="ECO:0000313" key="4">
    <source>
        <dbReference type="EMBL" id="GBF57886.1"/>
    </source>
</evidence>
<gene>
    <name evidence="4" type="ORF">PbB2_01556</name>
</gene>
<evidence type="ECO:0000313" key="5">
    <source>
        <dbReference type="Proteomes" id="UP000245086"/>
    </source>
</evidence>
<dbReference type="GO" id="GO:0008171">
    <property type="term" value="F:O-methyltransferase activity"/>
    <property type="evidence" value="ECO:0007669"/>
    <property type="project" value="InterPro"/>
</dbReference>
<sequence>MSTSFSLSPALVNYLAAVNPPEHPALEACRAETANHPRAVMQISAEQGAFMHFLLRLMDVRLAVEVGVFTGYSALVTALALRQNAGPGGRLFAFDISEEFTNLARTYWHQAGVDSTIDLRIGPASDGLEGLIDQGYGGRIDFIFVDADKPAYRDYYEKGLTLLRTGGVMLFDNMLWSGKVADATAEDPETLALRELAAFAQGDNRVRAVTVAIGDGLMLVSKL</sequence>
<dbReference type="InterPro" id="IPR029063">
    <property type="entry name" value="SAM-dependent_MTases_sf"/>
</dbReference>
<keyword evidence="3" id="KW-0949">S-adenosyl-L-methionine</keyword>
<dbReference type="SUPFAM" id="SSF53335">
    <property type="entry name" value="S-adenosyl-L-methionine-dependent methyltransferases"/>
    <property type="match status" value="1"/>
</dbReference>
<dbReference type="PROSITE" id="PS51682">
    <property type="entry name" value="SAM_OMT_I"/>
    <property type="match status" value="1"/>
</dbReference>
<keyword evidence="5" id="KW-1185">Reference proteome</keyword>
<dbReference type="PANTHER" id="PTHR10509">
    <property type="entry name" value="O-METHYLTRANSFERASE-RELATED"/>
    <property type="match status" value="1"/>
</dbReference>
<dbReference type="CDD" id="cd02440">
    <property type="entry name" value="AdoMet_MTases"/>
    <property type="match status" value="1"/>
</dbReference>
<dbReference type="Pfam" id="PF01596">
    <property type="entry name" value="Methyltransf_3"/>
    <property type="match status" value="1"/>
</dbReference>
<dbReference type="AlphaFoldDB" id="A0A2P2EA02"/>
<dbReference type="GO" id="GO:0032259">
    <property type="term" value="P:methylation"/>
    <property type="evidence" value="ECO:0007669"/>
    <property type="project" value="UniProtKB-KW"/>
</dbReference>
<dbReference type="InterPro" id="IPR050362">
    <property type="entry name" value="Cation-dep_OMT"/>
</dbReference>
<name>A0A2P2EA02_9PROT</name>
<accession>A0A2P2EA02</accession>
<dbReference type="InterPro" id="IPR002935">
    <property type="entry name" value="SAM_O-MeTrfase"/>
</dbReference>
<proteinExistence type="predicted"/>
<dbReference type="RefSeq" id="WP_108984758.1">
    <property type="nucleotide sequence ID" value="NZ_BFBR01000004.1"/>
</dbReference>
<dbReference type="Proteomes" id="UP000245086">
    <property type="component" value="Unassembled WGS sequence"/>
</dbReference>
<protein>
    <submittedName>
        <fullName evidence="4">Putative O-methyltransferase</fullName>
    </submittedName>
</protein>
<dbReference type="PANTHER" id="PTHR10509:SF14">
    <property type="entry name" value="CAFFEOYL-COA O-METHYLTRANSFERASE 3-RELATED"/>
    <property type="match status" value="1"/>
</dbReference>
<keyword evidence="1 4" id="KW-0489">Methyltransferase</keyword>
<keyword evidence="2 4" id="KW-0808">Transferase</keyword>
<dbReference type="EMBL" id="BFBR01000004">
    <property type="protein sequence ID" value="GBF57886.1"/>
    <property type="molecule type" value="Genomic_DNA"/>
</dbReference>
<dbReference type="GO" id="GO:0008757">
    <property type="term" value="F:S-adenosylmethionine-dependent methyltransferase activity"/>
    <property type="evidence" value="ECO:0007669"/>
    <property type="project" value="TreeGrafter"/>
</dbReference>
<evidence type="ECO:0000256" key="1">
    <source>
        <dbReference type="ARBA" id="ARBA00022603"/>
    </source>
</evidence>
<evidence type="ECO:0000256" key="3">
    <source>
        <dbReference type="ARBA" id="ARBA00022691"/>
    </source>
</evidence>
<dbReference type="Gene3D" id="3.40.50.150">
    <property type="entry name" value="Vaccinia Virus protein VP39"/>
    <property type="match status" value="1"/>
</dbReference>
<dbReference type="OrthoDB" id="9799672at2"/>
<reference evidence="4 5" key="1">
    <citation type="journal article" date="2018" name="Genome Announc.">
        <title>Draft Genome Sequence of "Candidatus Phycosocius bacilliformis," an Alphaproteobacterial Ectosymbiont of the Hydrocarbon-Producing Green Alga Botryococcus braunii.</title>
        <authorList>
            <person name="Tanabe Y."/>
            <person name="Yamaguchi H."/>
            <person name="Watanabe M.M."/>
        </authorList>
    </citation>
    <scope>NUCLEOTIDE SEQUENCE [LARGE SCALE GENOMIC DNA]</scope>
    <source>
        <strain evidence="4 5">BOTRYCO-2</strain>
    </source>
</reference>